<gene>
    <name evidence="1" type="ORF">HMPREF9943_01750</name>
</gene>
<evidence type="ECO:0000313" key="2">
    <source>
        <dbReference type="Proteomes" id="UP000011758"/>
    </source>
</evidence>
<dbReference type="AlphaFoldDB" id="M2P6M0"/>
<organism evidence="1 2">
    <name type="scientific">Eggerthia catenaformis OT 569 = DSM 20559</name>
    <dbReference type="NCBI Taxonomy" id="999415"/>
    <lineage>
        <taxon>Bacteria</taxon>
        <taxon>Bacillati</taxon>
        <taxon>Bacillota</taxon>
        <taxon>Erysipelotrichia</taxon>
        <taxon>Erysipelotrichales</taxon>
        <taxon>Coprobacillaceae</taxon>
        <taxon>Eggerthia</taxon>
    </lineage>
</organism>
<dbReference type="Pfam" id="PF09657">
    <property type="entry name" value="Cas_Csx8"/>
    <property type="match status" value="2"/>
</dbReference>
<protein>
    <submittedName>
        <fullName evidence="1">CRISPR-associated protein cas8a1/csx8, subtype I</fullName>
    </submittedName>
</protein>
<evidence type="ECO:0000313" key="1">
    <source>
        <dbReference type="EMBL" id="EMD15917.1"/>
    </source>
</evidence>
<dbReference type="EMBL" id="AGEJ01000027">
    <property type="protein sequence ID" value="EMD15917.1"/>
    <property type="molecule type" value="Genomic_DNA"/>
</dbReference>
<sequence>MHHCKLVDLYNKSQISEEDKKSINEKFTANGIMKKVFKSVKYGNLTLEDIKRRIESNRFEIILNTFINSKNGYSKFEQISYFAKEHQKRCRLLGFYVDKGRKTRSLGFNFNEHAAVSVDYIEFDFIPFAFSKGKEAIFVNNNSSIKNLIETNDKVKEYYDNIADKSASWNTIFYTYLKSSKFIRQDVEIILKRIDNDYYETVMIRKKAIEIFMKLTDGRIMTEWLSNLEKLLKIRIRITDNYYMDMTKIVTKSILNDILLDDTIESIFKQESTNREGKRWAFCISQLIRINIILYKYIMNLEENMVNEKGLRGAYASAKEVTSYFKSKKLTNKTNSYRQKLASCIVAKDYDRFIEIMLQLSSYTQMSFGFLHDLIKDFEGNKNLAYEFINSLGDYNQENSKKNQEEE</sequence>
<proteinExistence type="predicted"/>
<comment type="caution">
    <text evidence="1">The sequence shown here is derived from an EMBL/GenBank/DDBJ whole genome shotgun (WGS) entry which is preliminary data.</text>
</comment>
<reference evidence="1 2" key="1">
    <citation type="submission" date="2013-02" db="EMBL/GenBank/DDBJ databases">
        <title>The Genome Sequence of Lactobacillus catenaformis F0143.</title>
        <authorList>
            <consortium name="The Broad Institute Genome Sequencing Platform"/>
            <person name="Earl A."/>
            <person name="Ward D."/>
            <person name="Feldgarden M."/>
            <person name="Gevers D."/>
            <person name="Izard J."/>
            <person name="Blanton J.M."/>
            <person name="Mathney J."/>
            <person name="Dewhirst F.E."/>
            <person name="Young S.K."/>
            <person name="Zeng Q."/>
            <person name="Gargeya S."/>
            <person name="Fitzgerald M."/>
            <person name="Haas B."/>
            <person name="Abouelleil A."/>
            <person name="Alvarado L."/>
            <person name="Arachchi H.M."/>
            <person name="Berlin A."/>
            <person name="Chapman S.B."/>
            <person name="Gearin G."/>
            <person name="Goldberg J."/>
            <person name="Griggs A."/>
            <person name="Gujja S."/>
            <person name="Hansen M."/>
            <person name="Heiman D."/>
            <person name="Howarth C."/>
            <person name="Larimer J."/>
            <person name="Lui A."/>
            <person name="MacDonald P.J.P."/>
            <person name="McCowen C."/>
            <person name="Montmayeur A."/>
            <person name="Murphy C."/>
            <person name="Neiman D."/>
            <person name="Pearson M."/>
            <person name="Priest M."/>
            <person name="Roberts A."/>
            <person name="Saif S."/>
            <person name="Shea T."/>
            <person name="Sisk P."/>
            <person name="Stolte C."/>
            <person name="Sykes S."/>
            <person name="Wortman J."/>
            <person name="Nusbaum C."/>
            <person name="Birren B."/>
        </authorList>
    </citation>
    <scope>NUCLEOTIDE SEQUENCE [LARGE SCALE GENOMIC DNA]</scope>
    <source>
        <strain evidence="1 2">OT 569</strain>
    </source>
</reference>
<accession>M2P6M0</accession>
<dbReference type="BioCyc" id="ECAT999415-HMP:GTTI-1815-MONOMER"/>
<dbReference type="eggNOG" id="ENOG502ZB3P">
    <property type="taxonomic scope" value="Bacteria"/>
</dbReference>
<dbReference type="InterPro" id="IPR013487">
    <property type="entry name" value="CRISPR-assoc_prot_Csx8"/>
</dbReference>
<keyword evidence="2" id="KW-1185">Reference proteome</keyword>
<dbReference type="STRING" id="999415.HMPREF9943_01750"/>
<name>M2P6M0_9FIRM</name>
<dbReference type="PATRIC" id="fig|999415.3.peg.1777"/>
<dbReference type="Proteomes" id="UP000011758">
    <property type="component" value="Unassembled WGS sequence"/>
</dbReference>
<dbReference type="NCBIfam" id="TIGR02670">
    <property type="entry name" value="cas_csx8"/>
    <property type="match status" value="1"/>
</dbReference>